<dbReference type="InterPro" id="IPR020569">
    <property type="entry name" value="UPF0029_Impact_CS"/>
</dbReference>
<dbReference type="EMBL" id="JTLV02000001">
    <property type="protein sequence ID" value="PQM30358.1"/>
    <property type="molecule type" value="Genomic_DNA"/>
</dbReference>
<dbReference type="PANTHER" id="PTHR16301">
    <property type="entry name" value="IMPACT-RELATED"/>
    <property type="match status" value="1"/>
</dbReference>
<reference evidence="3 4" key="1">
    <citation type="journal article" date="2015" name="MBio">
        <title>Genome sequence of the Drosophila melanogaster male-killing Spiroplasma strain MSRO endosymbiont.</title>
        <authorList>
            <person name="Paredes J.C."/>
            <person name="Herren J.K."/>
            <person name="Schupfer F."/>
            <person name="Marin R."/>
            <person name="Claverol S."/>
            <person name="Kuo C.H."/>
            <person name="Lemaitre B."/>
            <person name="Beven L."/>
        </authorList>
    </citation>
    <scope>NUCLEOTIDE SEQUENCE [LARGE SCALE GENOMIC DNA]</scope>
    <source>
        <strain evidence="3 4">MSRO</strain>
    </source>
</reference>
<dbReference type="Gene3D" id="3.30.230.30">
    <property type="entry name" value="Impact, N-terminal domain"/>
    <property type="match status" value="1"/>
</dbReference>
<feature type="domain" description="Impact N-terminal" evidence="2">
    <location>
        <begin position="17"/>
        <end position="118"/>
    </location>
</feature>
<dbReference type="GO" id="GO:0005737">
    <property type="term" value="C:cytoplasm"/>
    <property type="evidence" value="ECO:0007669"/>
    <property type="project" value="TreeGrafter"/>
</dbReference>
<dbReference type="OrthoDB" id="9813771at2"/>
<comment type="caution">
    <text evidence="3">The sequence shown here is derived from an EMBL/GenBank/DDBJ whole genome shotgun (WGS) entry which is preliminary data.</text>
</comment>
<organism evidence="3 4">
    <name type="scientific">Spiroplasma poulsonii</name>
    <dbReference type="NCBI Taxonomy" id="2138"/>
    <lineage>
        <taxon>Bacteria</taxon>
        <taxon>Bacillati</taxon>
        <taxon>Mycoplasmatota</taxon>
        <taxon>Mollicutes</taxon>
        <taxon>Entomoplasmatales</taxon>
        <taxon>Spiroplasmataceae</taxon>
        <taxon>Spiroplasma</taxon>
    </lineage>
</organism>
<accession>A0A2P6FA83</accession>
<dbReference type="PANTHER" id="PTHR16301:SF20">
    <property type="entry name" value="IMPACT FAMILY MEMBER YIGZ"/>
    <property type="match status" value="1"/>
</dbReference>
<evidence type="ECO:0000256" key="1">
    <source>
        <dbReference type="ARBA" id="ARBA00007665"/>
    </source>
</evidence>
<evidence type="ECO:0000313" key="3">
    <source>
        <dbReference type="EMBL" id="PQM30358.1"/>
    </source>
</evidence>
<dbReference type="InterPro" id="IPR023582">
    <property type="entry name" value="Impact"/>
</dbReference>
<dbReference type="AlphaFoldDB" id="A0A2P6FA83"/>
<dbReference type="GO" id="GO:0006446">
    <property type="term" value="P:regulation of translational initiation"/>
    <property type="evidence" value="ECO:0007669"/>
    <property type="project" value="TreeGrafter"/>
</dbReference>
<dbReference type="InterPro" id="IPR001498">
    <property type="entry name" value="Impact_N"/>
</dbReference>
<sequence length="200" mass="22835">MQELKENKIIIGEMTIKKSRFICLLQKVTSEQAALAFIKTNQQLNANHNCYAYIIGKNQNIMRKYDDGEPSNTSGKPILDILLHHHLTNVVCLVIRYFGGIKLGAGGLIRAYANSVKMNLKNSELIPFLETKEIIIQFPISKIKLVDEYLTYHYSNIKIKKTFNESISYTFSLATTEIPRLTLWTNNNAINLILSEHKDS</sequence>
<dbReference type="RefSeq" id="WP_040092520.1">
    <property type="nucleotide sequence ID" value="NZ_CM020866.1"/>
</dbReference>
<dbReference type="PROSITE" id="PS00910">
    <property type="entry name" value="UPF0029"/>
    <property type="match status" value="1"/>
</dbReference>
<proteinExistence type="inferred from homology"/>
<dbReference type="SUPFAM" id="SSF54211">
    <property type="entry name" value="Ribosomal protein S5 domain 2-like"/>
    <property type="match status" value="1"/>
</dbReference>
<evidence type="ECO:0000313" key="4">
    <source>
        <dbReference type="Proteomes" id="UP000031565"/>
    </source>
</evidence>
<name>A0A2P6FA83_9MOLU</name>
<dbReference type="InterPro" id="IPR036956">
    <property type="entry name" value="Impact_N_sf"/>
</dbReference>
<dbReference type="Proteomes" id="UP000031565">
    <property type="component" value="Unassembled WGS sequence"/>
</dbReference>
<gene>
    <name evidence="3" type="primary">yigZ</name>
    <name evidence="3" type="ORF">SMSRO_SF001190</name>
</gene>
<dbReference type="InterPro" id="IPR020568">
    <property type="entry name" value="Ribosomal_Su5_D2-typ_SF"/>
</dbReference>
<keyword evidence="4" id="KW-1185">Reference proteome</keyword>
<dbReference type="Pfam" id="PF01205">
    <property type="entry name" value="Impact_N"/>
    <property type="match status" value="1"/>
</dbReference>
<protein>
    <submittedName>
        <fullName evidence="3">IMPACT family member YigZ</fullName>
    </submittedName>
</protein>
<evidence type="ECO:0000259" key="2">
    <source>
        <dbReference type="Pfam" id="PF01205"/>
    </source>
</evidence>
<comment type="similarity">
    <text evidence="1">Belongs to the IMPACT family.</text>
</comment>